<evidence type="ECO:0000256" key="4">
    <source>
        <dbReference type="ARBA" id="ARBA00022980"/>
    </source>
</evidence>
<evidence type="ECO:0000256" key="3">
    <source>
        <dbReference type="ARBA" id="ARBA00022946"/>
    </source>
</evidence>
<evidence type="ECO:0000256" key="5">
    <source>
        <dbReference type="ARBA" id="ARBA00023128"/>
    </source>
</evidence>
<evidence type="ECO:0000256" key="7">
    <source>
        <dbReference type="ARBA" id="ARBA00035286"/>
    </source>
</evidence>
<proteinExistence type="inferred from homology"/>
<dbReference type="Gene3D" id="3.90.470.10">
    <property type="entry name" value="Ribosomal protein L22/L17"/>
    <property type="match status" value="1"/>
</dbReference>
<evidence type="ECO:0000313" key="11">
    <source>
        <dbReference type="Proteomes" id="UP001153269"/>
    </source>
</evidence>
<comment type="subcellular location">
    <subcellularLocation>
        <location evidence="1">Mitochondrion</location>
    </subcellularLocation>
</comment>
<keyword evidence="5" id="KW-0496">Mitochondrion</keyword>
<keyword evidence="11" id="KW-1185">Reference proteome</keyword>
<keyword evidence="6 9" id="KW-0687">Ribonucleoprotein</keyword>
<evidence type="ECO:0000256" key="2">
    <source>
        <dbReference type="ARBA" id="ARBA00009451"/>
    </source>
</evidence>
<dbReference type="Pfam" id="PF00237">
    <property type="entry name" value="Ribosomal_L22"/>
    <property type="match status" value="1"/>
</dbReference>
<dbReference type="CDD" id="cd00336">
    <property type="entry name" value="Ribosomal_L22"/>
    <property type="match status" value="1"/>
</dbReference>
<comment type="caution">
    <text evidence="10">The sequence shown here is derived from an EMBL/GenBank/DDBJ whole genome shotgun (WGS) entry which is preliminary data.</text>
</comment>
<protein>
    <recommendedName>
        <fullName evidence="7">Large ribosomal subunit protein uL22m</fullName>
    </recommendedName>
    <alternativeName>
        <fullName evidence="8">39S ribosomal protein L22, mitochondrial</fullName>
    </alternativeName>
</protein>
<accession>A0A9N7UPK4</accession>
<dbReference type="GO" id="GO:0003735">
    <property type="term" value="F:structural constituent of ribosome"/>
    <property type="evidence" value="ECO:0007669"/>
    <property type="project" value="InterPro"/>
</dbReference>
<dbReference type="GO" id="GO:0006412">
    <property type="term" value="P:translation"/>
    <property type="evidence" value="ECO:0007669"/>
    <property type="project" value="InterPro"/>
</dbReference>
<evidence type="ECO:0000256" key="9">
    <source>
        <dbReference type="RuleBase" id="RU004005"/>
    </source>
</evidence>
<keyword evidence="4 9" id="KW-0689">Ribosomal protein</keyword>
<dbReference type="InterPro" id="IPR036394">
    <property type="entry name" value="Ribosomal_uL22_sf"/>
</dbReference>
<evidence type="ECO:0000256" key="8">
    <source>
        <dbReference type="ARBA" id="ARBA00035506"/>
    </source>
</evidence>
<evidence type="ECO:0000256" key="6">
    <source>
        <dbReference type="ARBA" id="ARBA00023274"/>
    </source>
</evidence>
<dbReference type="InterPro" id="IPR001063">
    <property type="entry name" value="Ribosomal_uL22"/>
</dbReference>
<name>A0A9N7UPK4_PLEPL</name>
<comment type="similarity">
    <text evidence="2 9">Belongs to the universal ribosomal protein uL22 family.</text>
</comment>
<keyword evidence="3" id="KW-0809">Transit peptide</keyword>
<dbReference type="SUPFAM" id="SSF54843">
    <property type="entry name" value="Ribosomal protein L22"/>
    <property type="match status" value="1"/>
</dbReference>
<dbReference type="FunFam" id="3.90.470.10:FF:000009">
    <property type="entry name" value="39S ribosomal protein L22, mitochondrial"/>
    <property type="match status" value="1"/>
</dbReference>
<sequence length="209" mass="24191">MATAMTGRGFCFARRLSGVFRSSLQALGGSSPQQLSCLHTSAALESKHWEKRNLKLYAPQLPEEPRRPAEIHHSRRQIKYSKDKMWYLAKMIQGMSIDEAISQLEFNDKKGARIMKEILLEAQEMAVNHHNVEYRSNLYVAESFSSKGRYLKRIRYHGRGMFGIMDKVYCHYFVKLVEGSPPKTEEKTSFDQAKEYVQSLKNRTIIHSL</sequence>
<organism evidence="10 11">
    <name type="scientific">Pleuronectes platessa</name>
    <name type="common">European plaice</name>
    <dbReference type="NCBI Taxonomy" id="8262"/>
    <lineage>
        <taxon>Eukaryota</taxon>
        <taxon>Metazoa</taxon>
        <taxon>Chordata</taxon>
        <taxon>Craniata</taxon>
        <taxon>Vertebrata</taxon>
        <taxon>Euteleostomi</taxon>
        <taxon>Actinopterygii</taxon>
        <taxon>Neopterygii</taxon>
        <taxon>Teleostei</taxon>
        <taxon>Neoteleostei</taxon>
        <taxon>Acanthomorphata</taxon>
        <taxon>Carangaria</taxon>
        <taxon>Pleuronectiformes</taxon>
        <taxon>Pleuronectoidei</taxon>
        <taxon>Pleuronectidae</taxon>
        <taxon>Pleuronectes</taxon>
    </lineage>
</organism>
<dbReference type="EMBL" id="CADEAL010001677">
    <property type="protein sequence ID" value="CAB1434607.1"/>
    <property type="molecule type" value="Genomic_DNA"/>
</dbReference>
<dbReference type="PANTHER" id="PTHR13501:SF8">
    <property type="entry name" value="LARGE RIBOSOMAL SUBUNIT PROTEIN UL22M"/>
    <property type="match status" value="1"/>
</dbReference>
<dbReference type="AlphaFoldDB" id="A0A9N7UPK4"/>
<reference evidence="10" key="1">
    <citation type="submission" date="2020-03" db="EMBL/GenBank/DDBJ databases">
        <authorList>
            <person name="Weist P."/>
        </authorList>
    </citation>
    <scope>NUCLEOTIDE SEQUENCE</scope>
</reference>
<dbReference type="PANTHER" id="PTHR13501">
    <property type="entry name" value="CHLOROPLAST 50S RIBOSOMAL PROTEIN L22-RELATED"/>
    <property type="match status" value="1"/>
</dbReference>
<dbReference type="Proteomes" id="UP001153269">
    <property type="component" value="Unassembled WGS sequence"/>
</dbReference>
<evidence type="ECO:0000313" key="10">
    <source>
        <dbReference type="EMBL" id="CAB1434607.1"/>
    </source>
</evidence>
<dbReference type="InterPro" id="IPR047867">
    <property type="entry name" value="Ribosomal_uL22_bac/org-type"/>
</dbReference>
<gene>
    <name evidence="10" type="ORF">PLEPLA_LOCUS22657</name>
</gene>
<evidence type="ECO:0000256" key="1">
    <source>
        <dbReference type="ARBA" id="ARBA00004173"/>
    </source>
</evidence>
<dbReference type="GO" id="GO:0005762">
    <property type="term" value="C:mitochondrial large ribosomal subunit"/>
    <property type="evidence" value="ECO:0007669"/>
    <property type="project" value="TreeGrafter"/>
</dbReference>